<dbReference type="InterPro" id="IPR036390">
    <property type="entry name" value="WH_DNA-bd_sf"/>
</dbReference>
<dbReference type="PANTHER" id="PTHR38465:SF1">
    <property type="entry name" value="HTH-TYPE TRANSCRIPTIONAL REGULATOR MJ1563-RELATED"/>
    <property type="match status" value="1"/>
</dbReference>
<dbReference type="SUPFAM" id="SSF46785">
    <property type="entry name" value="Winged helix' DNA-binding domain"/>
    <property type="match status" value="1"/>
</dbReference>
<evidence type="ECO:0000259" key="6">
    <source>
        <dbReference type="Pfam" id="PF12802"/>
    </source>
</evidence>
<protein>
    <recommendedName>
        <fullName evidence="4">HTH-type transcriptional regulator</fullName>
    </recommendedName>
</protein>
<dbReference type="GO" id="GO:0003677">
    <property type="term" value="F:DNA binding"/>
    <property type="evidence" value="ECO:0007669"/>
    <property type="project" value="UniProtKB-UniRule"/>
</dbReference>
<dbReference type="CDD" id="cd00090">
    <property type="entry name" value="HTH_ARSR"/>
    <property type="match status" value="1"/>
</dbReference>
<evidence type="ECO:0000256" key="1">
    <source>
        <dbReference type="ARBA" id="ARBA00023015"/>
    </source>
</evidence>
<organism evidence="7 8">
    <name type="scientific">Ahniella affigens</name>
    <dbReference type="NCBI Taxonomy" id="2021234"/>
    <lineage>
        <taxon>Bacteria</taxon>
        <taxon>Pseudomonadati</taxon>
        <taxon>Pseudomonadota</taxon>
        <taxon>Gammaproteobacteria</taxon>
        <taxon>Lysobacterales</taxon>
        <taxon>Rhodanobacteraceae</taxon>
        <taxon>Ahniella</taxon>
    </lineage>
</organism>
<keyword evidence="2 4" id="KW-0238">DNA-binding</keyword>
<feature type="compositionally biased region" description="Basic and acidic residues" evidence="5">
    <location>
        <begin position="181"/>
        <end position="196"/>
    </location>
</feature>
<evidence type="ECO:0000256" key="4">
    <source>
        <dbReference type="PIRNR" id="PIRNR006707"/>
    </source>
</evidence>
<dbReference type="InterPro" id="IPR011991">
    <property type="entry name" value="ArsR-like_HTH"/>
</dbReference>
<dbReference type="EMBL" id="CP027860">
    <property type="protein sequence ID" value="AVP96634.1"/>
    <property type="molecule type" value="Genomic_DNA"/>
</dbReference>
<sequence>MKLSPMQERFILHWGEMGSRWGVNRTVAQIHALLFLSDRPLTADEICDTLNLARSNVSTSVKELGSWGLVKLVHVLGDRRDHFETPKDVWEIFRIITQERRKREIDPTLSMLRSAVLDSPMGTADQRAQVRMKEVLEFLETGNAWLDEMHKLPPATVLKMLKMGAKIQSLLKPASKSANESTKEDSEITEESEKQKTLAQIDLFGR</sequence>
<keyword evidence="8" id="KW-1185">Reference proteome</keyword>
<dbReference type="InterPro" id="IPR052362">
    <property type="entry name" value="HTH-GbsR_regulator"/>
</dbReference>
<dbReference type="InterPro" id="IPR026282">
    <property type="entry name" value="MJ1563"/>
</dbReference>
<evidence type="ECO:0000256" key="3">
    <source>
        <dbReference type="ARBA" id="ARBA00023163"/>
    </source>
</evidence>
<dbReference type="Pfam" id="PF12802">
    <property type="entry name" value="MarR_2"/>
    <property type="match status" value="1"/>
</dbReference>
<dbReference type="InterPro" id="IPR000835">
    <property type="entry name" value="HTH_MarR-typ"/>
</dbReference>
<name>A0A2P1PP61_9GAMM</name>
<reference evidence="7 8" key="1">
    <citation type="submission" date="2018-03" db="EMBL/GenBank/DDBJ databases">
        <title>Ahniella affigens gen. nov., sp. nov., a gammaproteobacterium isolated from sandy soil near a stream.</title>
        <authorList>
            <person name="Ko Y."/>
            <person name="Kim J.-H."/>
        </authorList>
    </citation>
    <scope>NUCLEOTIDE SEQUENCE [LARGE SCALE GENOMIC DNA]</scope>
    <source>
        <strain evidence="7 8">D13</strain>
    </source>
</reference>
<accession>A0A2P1PP61</accession>
<dbReference type="GO" id="GO:0003700">
    <property type="term" value="F:DNA-binding transcription factor activity"/>
    <property type="evidence" value="ECO:0007669"/>
    <property type="project" value="InterPro"/>
</dbReference>
<feature type="domain" description="HTH marR-type" evidence="6">
    <location>
        <begin position="22"/>
        <end position="80"/>
    </location>
</feature>
<keyword evidence="3 4" id="KW-0804">Transcription</keyword>
<evidence type="ECO:0000313" key="8">
    <source>
        <dbReference type="Proteomes" id="UP000241074"/>
    </source>
</evidence>
<evidence type="ECO:0000313" key="7">
    <source>
        <dbReference type="EMBL" id="AVP96634.1"/>
    </source>
</evidence>
<feature type="region of interest" description="Disordered" evidence="5">
    <location>
        <begin position="172"/>
        <end position="206"/>
    </location>
</feature>
<dbReference type="RefSeq" id="WP_106890562.1">
    <property type="nucleotide sequence ID" value="NZ_CP027860.1"/>
</dbReference>
<reference evidence="7 8" key="2">
    <citation type="submission" date="2018-03" db="EMBL/GenBank/DDBJ databases">
        <authorList>
            <person name="Keele B.F."/>
        </authorList>
    </citation>
    <scope>NUCLEOTIDE SEQUENCE [LARGE SCALE GENOMIC DNA]</scope>
    <source>
        <strain evidence="7 8">D13</strain>
    </source>
</reference>
<dbReference type="OrthoDB" id="9792628at2"/>
<dbReference type="InterPro" id="IPR036388">
    <property type="entry name" value="WH-like_DNA-bd_sf"/>
</dbReference>
<dbReference type="KEGG" id="xba:C7S18_05195"/>
<comment type="similarity">
    <text evidence="4">Belongs to the GbsR family.</text>
</comment>
<dbReference type="PIRSF" id="PIRSF006707">
    <property type="entry name" value="MJ1563"/>
    <property type="match status" value="1"/>
</dbReference>
<gene>
    <name evidence="7" type="ORF">C7S18_05195</name>
</gene>
<evidence type="ECO:0000256" key="5">
    <source>
        <dbReference type="SAM" id="MobiDB-lite"/>
    </source>
</evidence>
<evidence type="ECO:0000256" key="2">
    <source>
        <dbReference type="ARBA" id="ARBA00023125"/>
    </source>
</evidence>
<proteinExistence type="inferred from homology"/>
<dbReference type="Proteomes" id="UP000241074">
    <property type="component" value="Chromosome"/>
</dbReference>
<dbReference type="Gene3D" id="1.10.10.10">
    <property type="entry name" value="Winged helix-like DNA-binding domain superfamily/Winged helix DNA-binding domain"/>
    <property type="match status" value="1"/>
</dbReference>
<keyword evidence="1 4" id="KW-0805">Transcription regulation</keyword>
<dbReference type="AlphaFoldDB" id="A0A2P1PP61"/>
<dbReference type="PANTHER" id="PTHR38465">
    <property type="entry name" value="HTH-TYPE TRANSCRIPTIONAL REGULATOR MJ1563-RELATED"/>
    <property type="match status" value="1"/>
</dbReference>